<organism evidence="2 3">
    <name type="scientific">Roseibacillus persicicus</name>
    <dbReference type="NCBI Taxonomy" id="454148"/>
    <lineage>
        <taxon>Bacteria</taxon>
        <taxon>Pseudomonadati</taxon>
        <taxon>Verrucomicrobiota</taxon>
        <taxon>Verrucomicrobiia</taxon>
        <taxon>Verrucomicrobiales</taxon>
        <taxon>Verrucomicrobiaceae</taxon>
        <taxon>Roseibacillus</taxon>
    </lineage>
</organism>
<evidence type="ECO:0000256" key="1">
    <source>
        <dbReference type="SAM" id="Phobius"/>
    </source>
</evidence>
<dbReference type="RefSeq" id="WP_189566387.1">
    <property type="nucleotide sequence ID" value="NZ_BMXI01000001.1"/>
</dbReference>
<keyword evidence="1" id="KW-0472">Membrane</keyword>
<sequence>MSAEGYRIRRLDQSTELIDTNESSKVEPFPVRRWNEPLPIAVEGRAVPHANTEKLEAKSLSRFYPPLLFLSTALTGVFFFLYLTKPVVVESVTPAMGAVVPAVGAAEPSTEAPPMVAEEELSPFPDEMMIPGENLPGLQPLAANSDREAPPAMQSTTLGVEQIVQVESLNGELEEFTVSLPVLYPENMLSWNESSIVEAQRLAEEIELHLEQVRAVQANGVQLLEDWNRLVSGSVPKEVLLDEASLSLSK</sequence>
<keyword evidence="3" id="KW-1185">Reference proteome</keyword>
<name>A0A918WEN3_9BACT</name>
<reference evidence="2" key="1">
    <citation type="journal article" date="2014" name="Int. J. Syst. Evol. Microbiol.">
        <title>Complete genome sequence of Corynebacterium casei LMG S-19264T (=DSM 44701T), isolated from a smear-ripened cheese.</title>
        <authorList>
            <consortium name="US DOE Joint Genome Institute (JGI-PGF)"/>
            <person name="Walter F."/>
            <person name="Albersmeier A."/>
            <person name="Kalinowski J."/>
            <person name="Ruckert C."/>
        </authorList>
    </citation>
    <scope>NUCLEOTIDE SEQUENCE</scope>
    <source>
        <strain evidence="2">KCTC 12988</strain>
    </source>
</reference>
<keyword evidence="1" id="KW-1133">Transmembrane helix</keyword>
<dbReference type="EMBL" id="BMXI01000001">
    <property type="protein sequence ID" value="GHC40671.1"/>
    <property type="molecule type" value="Genomic_DNA"/>
</dbReference>
<feature type="transmembrane region" description="Helical" evidence="1">
    <location>
        <begin position="63"/>
        <end position="83"/>
    </location>
</feature>
<proteinExistence type="predicted"/>
<reference evidence="2" key="2">
    <citation type="submission" date="2020-09" db="EMBL/GenBank/DDBJ databases">
        <authorList>
            <person name="Sun Q."/>
            <person name="Kim S."/>
        </authorList>
    </citation>
    <scope>NUCLEOTIDE SEQUENCE</scope>
    <source>
        <strain evidence="2">KCTC 12988</strain>
    </source>
</reference>
<comment type="caution">
    <text evidence="2">The sequence shown here is derived from an EMBL/GenBank/DDBJ whole genome shotgun (WGS) entry which is preliminary data.</text>
</comment>
<dbReference type="AlphaFoldDB" id="A0A918WEN3"/>
<dbReference type="Proteomes" id="UP000644507">
    <property type="component" value="Unassembled WGS sequence"/>
</dbReference>
<gene>
    <name evidence="2" type="ORF">GCM10007100_01490</name>
</gene>
<evidence type="ECO:0000313" key="3">
    <source>
        <dbReference type="Proteomes" id="UP000644507"/>
    </source>
</evidence>
<keyword evidence="1" id="KW-0812">Transmembrane</keyword>
<protein>
    <submittedName>
        <fullName evidence="2">Uncharacterized protein</fullName>
    </submittedName>
</protein>
<accession>A0A918WEN3</accession>
<evidence type="ECO:0000313" key="2">
    <source>
        <dbReference type="EMBL" id="GHC40671.1"/>
    </source>
</evidence>